<proteinExistence type="inferred from homology"/>
<evidence type="ECO:0000313" key="16">
    <source>
        <dbReference type="EMBL" id="SQB33875.1"/>
    </source>
</evidence>
<evidence type="ECO:0000256" key="11">
    <source>
        <dbReference type="PROSITE-ProRule" id="PRU00552"/>
    </source>
</evidence>
<dbReference type="GO" id="GO:0016787">
    <property type="term" value="F:hydrolase activity"/>
    <property type="evidence" value="ECO:0007669"/>
    <property type="project" value="UniProtKB-KW"/>
</dbReference>
<dbReference type="AlphaFoldDB" id="A0A240AM90"/>
<dbReference type="Pfam" id="PF25399">
    <property type="entry name" value="DeaD_dimer"/>
    <property type="match status" value="1"/>
</dbReference>
<name>A0A240AM90_CLOCO</name>
<dbReference type="RefSeq" id="WP_095178034.1">
    <property type="nucleotide sequence ID" value="NZ_CP173238.1"/>
</dbReference>
<gene>
    <name evidence="16" type="primary">cshA_1</name>
    <name evidence="16" type="ORF">NCTC13028_00750</name>
</gene>
<dbReference type="PANTHER" id="PTHR47963:SF5">
    <property type="entry name" value="DEAD-BOX ATP-DEPENDENT RNA HELICASE CSHA"/>
    <property type="match status" value="1"/>
</dbReference>
<comment type="catalytic activity">
    <reaction evidence="9">
        <text>ATP + H2O = ADP + phosphate + H(+)</text>
        <dbReference type="Rhea" id="RHEA:13065"/>
        <dbReference type="ChEBI" id="CHEBI:15377"/>
        <dbReference type="ChEBI" id="CHEBI:15378"/>
        <dbReference type="ChEBI" id="CHEBI:30616"/>
        <dbReference type="ChEBI" id="CHEBI:43474"/>
        <dbReference type="ChEBI" id="CHEBI:456216"/>
        <dbReference type="EC" id="3.6.4.13"/>
    </reaction>
</comment>
<dbReference type="InterPro" id="IPR000629">
    <property type="entry name" value="RNA-helicase_DEAD-box_CS"/>
</dbReference>
<dbReference type="InterPro" id="IPR011545">
    <property type="entry name" value="DEAD/DEAH_box_helicase_dom"/>
</dbReference>
<dbReference type="GO" id="GO:0005840">
    <property type="term" value="C:ribosome"/>
    <property type="evidence" value="ECO:0007669"/>
    <property type="project" value="TreeGrafter"/>
</dbReference>
<evidence type="ECO:0000313" key="17">
    <source>
        <dbReference type="Proteomes" id="UP000250223"/>
    </source>
</evidence>
<dbReference type="Proteomes" id="UP000250223">
    <property type="component" value="Unassembled WGS sequence"/>
</dbReference>
<dbReference type="GO" id="GO:0005829">
    <property type="term" value="C:cytosol"/>
    <property type="evidence" value="ECO:0007669"/>
    <property type="project" value="TreeGrafter"/>
</dbReference>
<dbReference type="EC" id="3.6.4.13" evidence="1"/>
<dbReference type="PROSITE" id="PS51192">
    <property type="entry name" value="HELICASE_ATP_BIND_1"/>
    <property type="match status" value="1"/>
</dbReference>
<dbReference type="InterPro" id="IPR001650">
    <property type="entry name" value="Helicase_C-like"/>
</dbReference>
<dbReference type="SUPFAM" id="SSF52540">
    <property type="entry name" value="P-loop containing nucleoside triphosphate hydrolases"/>
    <property type="match status" value="1"/>
</dbReference>
<dbReference type="SMART" id="SM00487">
    <property type="entry name" value="DEXDc"/>
    <property type="match status" value="1"/>
</dbReference>
<evidence type="ECO:0000256" key="1">
    <source>
        <dbReference type="ARBA" id="ARBA00012552"/>
    </source>
</evidence>
<dbReference type="InterPro" id="IPR044742">
    <property type="entry name" value="DEAD/DEAH_RhlB"/>
</dbReference>
<evidence type="ECO:0000256" key="10">
    <source>
        <dbReference type="ARBA" id="ARBA00067932"/>
    </source>
</evidence>
<evidence type="ECO:0000256" key="8">
    <source>
        <dbReference type="ARBA" id="ARBA00038437"/>
    </source>
</evidence>
<keyword evidence="5 12" id="KW-0347">Helicase</keyword>
<dbReference type="GO" id="GO:0033592">
    <property type="term" value="F:RNA strand annealing activity"/>
    <property type="evidence" value="ECO:0007669"/>
    <property type="project" value="TreeGrafter"/>
</dbReference>
<feature type="short sequence motif" description="Q motif" evidence="11">
    <location>
        <begin position="4"/>
        <end position="32"/>
    </location>
</feature>
<evidence type="ECO:0000256" key="3">
    <source>
        <dbReference type="ARBA" id="ARBA00022741"/>
    </source>
</evidence>
<dbReference type="GO" id="GO:0009409">
    <property type="term" value="P:response to cold"/>
    <property type="evidence" value="ECO:0007669"/>
    <property type="project" value="TreeGrafter"/>
</dbReference>
<evidence type="ECO:0000259" key="13">
    <source>
        <dbReference type="PROSITE" id="PS51192"/>
    </source>
</evidence>
<dbReference type="CDD" id="cd12252">
    <property type="entry name" value="RRM_DbpA"/>
    <property type="match status" value="1"/>
</dbReference>
<evidence type="ECO:0000256" key="7">
    <source>
        <dbReference type="ARBA" id="ARBA00023016"/>
    </source>
</evidence>
<dbReference type="PANTHER" id="PTHR47963">
    <property type="entry name" value="DEAD-BOX ATP-DEPENDENT RNA HELICASE 47, MITOCHONDRIAL"/>
    <property type="match status" value="1"/>
</dbReference>
<dbReference type="Pfam" id="PF00270">
    <property type="entry name" value="DEAD"/>
    <property type="match status" value="1"/>
</dbReference>
<keyword evidence="6 12" id="KW-0067">ATP-binding</keyword>
<dbReference type="InterPro" id="IPR014001">
    <property type="entry name" value="Helicase_ATP-bd"/>
</dbReference>
<dbReference type="Gene3D" id="3.40.50.300">
    <property type="entry name" value="P-loop containing nucleotide triphosphate hydrolases"/>
    <property type="match status" value="2"/>
</dbReference>
<evidence type="ECO:0000256" key="2">
    <source>
        <dbReference type="ARBA" id="ARBA00022490"/>
    </source>
</evidence>
<reference evidence="16 17" key="1">
    <citation type="submission" date="2018-06" db="EMBL/GenBank/DDBJ databases">
        <authorList>
            <consortium name="Pathogen Informatics"/>
            <person name="Doyle S."/>
        </authorList>
    </citation>
    <scope>NUCLEOTIDE SEQUENCE [LARGE SCALE GENOMIC DNA]</scope>
    <source>
        <strain evidence="16 17">NCTC13028</strain>
    </source>
</reference>
<dbReference type="InterPro" id="IPR005580">
    <property type="entry name" value="DbpA/CsdA_RNA-bd_dom"/>
</dbReference>
<feature type="domain" description="Helicase C-terminal" evidence="14">
    <location>
        <begin position="217"/>
        <end position="379"/>
    </location>
</feature>
<dbReference type="CDD" id="cd18787">
    <property type="entry name" value="SF2_C_DEAD"/>
    <property type="match status" value="1"/>
</dbReference>
<organism evidence="16 17">
    <name type="scientific">Clostridium cochlearium</name>
    <dbReference type="NCBI Taxonomy" id="1494"/>
    <lineage>
        <taxon>Bacteria</taxon>
        <taxon>Bacillati</taxon>
        <taxon>Bacillota</taxon>
        <taxon>Clostridia</taxon>
        <taxon>Eubacteriales</taxon>
        <taxon>Clostridiaceae</taxon>
        <taxon>Clostridium</taxon>
    </lineage>
</organism>
<dbReference type="GO" id="GO:0003724">
    <property type="term" value="F:RNA helicase activity"/>
    <property type="evidence" value="ECO:0007669"/>
    <property type="project" value="UniProtKB-EC"/>
</dbReference>
<dbReference type="Pfam" id="PF03880">
    <property type="entry name" value="DbpA"/>
    <property type="match status" value="1"/>
</dbReference>
<sequence length="524" mass="59063">MKNLKFNNLGLNEDILKAIEDMGFETPSKIQAEVIPVVLQGFDVIGQAQTGTGKTLAFGAPVLNSISNESKNVKSIILAPTRELAIQVYKELTTIAKYTKFKLLPVYGGDSIERQIRSLKKGIDIVIGTPGRVQDLINRGALNLSYIEFLVLDEADEMLNMGFVDDIENILKSCNENRRTLLFSATMPNEIKKIAKKYMKKDAKHVAIAQDSMTVSSVEQFYYEVKPKNKFESLCKVLSVDEPTRAIIFCKTKKGVDELVASMKEKGFNAEGMHGDMTQNHRLNTLNKFKERSIPFLVATDVAARGIDVKDTSHVINYDLPQDTESYVHRIGRTGRANKKGTAYTFVTPKEFSSLKKIQKISKSKISKRQLPTMDDVLKAKFDSILNDIEETLSKDDYNTFIPLVKDLENKFDLTNVTAALMNILYNDEISYNYDDNNVDSDLLDTTRIFLNVGRKDRLNPKILLEFLDNNANINKSQVGSIDILDKFTFVDIASDRVGDLMDNCIDKTLCRRKLNVEVAKKSK</sequence>
<evidence type="ECO:0000256" key="12">
    <source>
        <dbReference type="RuleBase" id="RU000492"/>
    </source>
</evidence>
<dbReference type="InterPro" id="IPR057325">
    <property type="entry name" value="DeaD_dimer"/>
</dbReference>
<feature type="domain" description="Helicase ATP-binding" evidence="13">
    <location>
        <begin position="35"/>
        <end position="205"/>
    </location>
</feature>
<dbReference type="PROSITE" id="PS00039">
    <property type="entry name" value="DEAD_ATP_HELICASE"/>
    <property type="match status" value="1"/>
</dbReference>
<keyword evidence="4 12" id="KW-0378">Hydrolase</keyword>
<evidence type="ECO:0000256" key="6">
    <source>
        <dbReference type="ARBA" id="ARBA00022840"/>
    </source>
</evidence>
<dbReference type="InterPro" id="IPR027417">
    <property type="entry name" value="P-loop_NTPase"/>
</dbReference>
<dbReference type="InterPro" id="IPR012677">
    <property type="entry name" value="Nucleotide-bd_a/b_plait_sf"/>
</dbReference>
<dbReference type="Pfam" id="PF00271">
    <property type="entry name" value="Helicase_C"/>
    <property type="match status" value="1"/>
</dbReference>
<protein>
    <recommendedName>
        <fullName evidence="10">ATP-dependent RNA helicase CshA</fullName>
        <ecNumber evidence="1">3.6.4.13</ecNumber>
    </recommendedName>
</protein>
<dbReference type="SMART" id="SM00490">
    <property type="entry name" value="HELICc"/>
    <property type="match status" value="1"/>
</dbReference>
<keyword evidence="3 12" id="KW-0547">Nucleotide-binding</keyword>
<dbReference type="GeneID" id="70577645"/>
<dbReference type="FunFam" id="3.40.50.300:FF:000108">
    <property type="entry name" value="ATP-dependent RNA helicase RhlE"/>
    <property type="match status" value="1"/>
</dbReference>
<dbReference type="InterPro" id="IPR050547">
    <property type="entry name" value="DEAD_box_RNA_helicases"/>
</dbReference>
<evidence type="ECO:0000256" key="9">
    <source>
        <dbReference type="ARBA" id="ARBA00047984"/>
    </source>
</evidence>
<accession>A0A240AM90</accession>
<dbReference type="EMBL" id="UAWC01000002">
    <property type="protein sequence ID" value="SQB33875.1"/>
    <property type="molecule type" value="Genomic_DNA"/>
</dbReference>
<evidence type="ECO:0000259" key="14">
    <source>
        <dbReference type="PROSITE" id="PS51194"/>
    </source>
</evidence>
<evidence type="ECO:0000256" key="5">
    <source>
        <dbReference type="ARBA" id="ARBA00022806"/>
    </source>
</evidence>
<dbReference type="Gene3D" id="3.30.70.330">
    <property type="match status" value="1"/>
</dbReference>
<dbReference type="GO" id="GO:0005524">
    <property type="term" value="F:ATP binding"/>
    <property type="evidence" value="ECO:0007669"/>
    <property type="project" value="UniProtKB-KW"/>
</dbReference>
<comment type="similarity">
    <text evidence="8 12">Belongs to the DEAD box helicase family.</text>
</comment>
<keyword evidence="2" id="KW-0963">Cytoplasm</keyword>
<dbReference type="CDD" id="cd00268">
    <property type="entry name" value="DEADc"/>
    <property type="match status" value="1"/>
</dbReference>
<dbReference type="PROSITE" id="PS51194">
    <property type="entry name" value="HELICASE_CTER"/>
    <property type="match status" value="1"/>
</dbReference>
<keyword evidence="7" id="KW-0346">Stress response</keyword>
<evidence type="ECO:0000259" key="15">
    <source>
        <dbReference type="PROSITE" id="PS51195"/>
    </source>
</evidence>
<evidence type="ECO:0000256" key="4">
    <source>
        <dbReference type="ARBA" id="ARBA00022801"/>
    </source>
</evidence>
<dbReference type="PROSITE" id="PS51195">
    <property type="entry name" value="Q_MOTIF"/>
    <property type="match status" value="1"/>
</dbReference>
<dbReference type="InterPro" id="IPR014014">
    <property type="entry name" value="RNA_helicase_DEAD_Q_motif"/>
</dbReference>
<feature type="domain" description="DEAD-box RNA helicase Q" evidence="15">
    <location>
        <begin position="4"/>
        <end position="32"/>
    </location>
</feature>